<gene>
    <name evidence="5" type="ORF">Cvel_768</name>
</gene>
<feature type="compositionally biased region" description="Basic and acidic residues" evidence="4">
    <location>
        <begin position="720"/>
        <end position="748"/>
    </location>
</feature>
<feature type="region of interest" description="Disordered" evidence="4">
    <location>
        <begin position="1766"/>
        <end position="1992"/>
    </location>
</feature>
<feature type="compositionally biased region" description="Basic and acidic residues" evidence="4">
    <location>
        <begin position="218"/>
        <end position="233"/>
    </location>
</feature>
<feature type="compositionally biased region" description="Polar residues" evidence="4">
    <location>
        <begin position="1873"/>
        <end position="1886"/>
    </location>
</feature>
<dbReference type="PANTHER" id="PTHR12241:SF118">
    <property type="entry name" value="TUBULIN POLYGLUTAMYLASE TTLL2-RELATED"/>
    <property type="match status" value="1"/>
</dbReference>
<dbReference type="GO" id="GO:0000226">
    <property type="term" value="P:microtubule cytoskeleton organization"/>
    <property type="evidence" value="ECO:0007669"/>
    <property type="project" value="TreeGrafter"/>
</dbReference>
<feature type="compositionally biased region" description="Basic and acidic residues" evidence="4">
    <location>
        <begin position="261"/>
        <end position="276"/>
    </location>
</feature>
<feature type="region of interest" description="Disordered" evidence="4">
    <location>
        <begin position="1185"/>
        <end position="1204"/>
    </location>
</feature>
<feature type="compositionally biased region" description="Polar residues" evidence="4">
    <location>
        <begin position="1440"/>
        <end position="1453"/>
    </location>
</feature>
<feature type="compositionally biased region" description="Basic and acidic residues" evidence="4">
    <location>
        <begin position="1386"/>
        <end position="1407"/>
    </location>
</feature>
<keyword evidence="1" id="KW-0436">Ligase</keyword>
<dbReference type="EMBL" id="CDMZ01001658">
    <property type="protein sequence ID" value="CEM35771.1"/>
    <property type="molecule type" value="Genomic_DNA"/>
</dbReference>
<feature type="region of interest" description="Disordered" evidence="4">
    <location>
        <begin position="1430"/>
        <end position="1498"/>
    </location>
</feature>
<protein>
    <submittedName>
        <fullName evidence="5">Uncharacterized protein</fullName>
    </submittedName>
</protein>
<feature type="compositionally biased region" description="Basic and acidic residues" evidence="4">
    <location>
        <begin position="422"/>
        <end position="437"/>
    </location>
</feature>
<dbReference type="InterPro" id="IPR004344">
    <property type="entry name" value="TTL/TTLL_fam"/>
</dbReference>
<feature type="region of interest" description="Disordered" evidence="4">
    <location>
        <begin position="390"/>
        <end position="591"/>
    </location>
</feature>
<feature type="compositionally biased region" description="Polar residues" evidence="4">
    <location>
        <begin position="563"/>
        <end position="574"/>
    </location>
</feature>
<feature type="region of interest" description="Disordered" evidence="4">
    <location>
        <begin position="1313"/>
        <end position="1336"/>
    </location>
</feature>
<reference evidence="5" key="1">
    <citation type="submission" date="2014-11" db="EMBL/GenBank/DDBJ databases">
        <authorList>
            <person name="Otto D Thomas"/>
            <person name="Naeem Raeece"/>
        </authorList>
    </citation>
    <scope>NUCLEOTIDE SEQUENCE</scope>
</reference>
<feature type="region of interest" description="Disordered" evidence="4">
    <location>
        <begin position="1137"/>
        <end position="1170"/>
    </location>
</feature>
<feature type="compositionally biased region" description="Basic residues" evidence="4">
    <location>
        <begin position="875"/>
        <end position="886"/>
    </location>
</feature>
<feature type="region of interest" description="Disordered" evidence="4">
    <location>
        <begin position="928"/>
        <end position="953"/>
    </location>
</feature>
<feature type="compositionally biased region" description="Low complexity" evidence="4">
    <location>
        <begin position="1686"/>
        <end position="1696"/>
    </location>
</feature>
<feature type="compositionally biased region" description="Low complexity" evidence="4">
    <location>
        <begin position="575"/>
        <end position="591"/>
    </location>
</feature>
<evidence type="ECO:0000256" key="1">
    <source>
        <dbReference type="ARBA" id="ARBA00022598"/>
    </source>
</evidence>
<feature type="compositionally biased region" description="Basic and acidic residues" evidence="4">
    <location>
        <begin position="243"/>
        <end position="252"/>
    </location>
</feature>
<feature type="compositionally biased region" description="Acidic residues" evidence="4">
    <location>
        <begin position="1733"/>
        <end position="1745"/>
    </location>
</feature>
<dbReference type="Pfam" id="PF03133">
    <property type="entry name" value="TTL"/>
    <property type="match status" value="1"/>
</dbReference>
<feature type="region of interest" description="Disordered" evidence="4">
    <location>
        <begin position="1597"/>
        <end position="1647"/>
    </location>
</feature>
<keyword evidence="3" id="KW-0067">ATP-binding</keyword>
<dbReference type="GO" id="GO:0015631">
    <property type="term" value="F:tubulin binding"/>
    <property type="evidence" value="ECO:0007669"/>
    <property type="project" value="TreeGrafter"/>
</dbReference>
<feature type="compositionally biased region" description="Basic and acidic residues" evidence="4">
    <location>
        <begin position="486"/>
        <end position="497"/>
    </location>
</feature>
<feature type="region of interest" description="Disordered" evidence="4">
    <location>
        <begin position="1686"/>
        <end position="1754"/>
    </location>
</feature>
<feature type="region of interest" description="Disordered" evidence="4">
    <location>
        <begin position="659"/>
        <end position="901"/>
    </location>
</feature>
<feature type="compositionally biased region" description="Basic and acidic residues" evidence="4">
    <location>
        <begin position="178"/>
        <end position="199"/>
    </location>
</feature>
<feature type="compositionally biased region" description="Acidic residues" evidence="4">
    <location>
        <begin position="935"/>
        <end position="945"/>
    </location>
</feature>
<feature type="compositionally biased region" description="Low complexity" evidence="4">
    <location>
        <begin position="1319"/>
        <end position="1330"/>
    </location>
</feature>
<evidence type="ECO:0000313" key="5">
    <source>
        <dbReference type="EMBL" id="CEM35771.1"/>
    </source>
</evidence>
<dbReference type="GO" id="GO:0070740">
    <property type="term" value="F:tubulin-glutamic acid ligase activity"/>
    <property type="evidence" value="ECO:0007669"/>
    <property type="project" value="TreeGrafter"/>
</dbReference>
<feature type="region of interest" description="Disordered" evidence="4">
    <location>
        <begin position="1378"/>
        <end position="1414"/>
    </location>
</feature>
<name>A0A0G4GY14_9ALVE</name>
<dbReference type="PANTHER" id="PTHR12241">
    <property type="entry name" value="TUBULIN POLYGLUTAMYLASE"/>
    <property type="match status" value="1"/>
</dbReference>
<dbReference type="GO" id="GO:0036064">
    <property type="term" value="C:ciliary basal body"/>
    <property type="evidence" value="ECO:0007669"/>
    <property type="project" value="TreeGrafter"/>
</dbReference>
<feature type="region of interest" description="Disordered" evidence="4">
    <location>
        <begin position="112"/>
        <end position="276"/>
    </location>
</feature>
<feature type="compositionally biased region" description="Polar residues" evidence="4">
    <location>
        <begin position="1191"/>
        <end position="1200"/>
    </location>
</feature>
<organism evidence="5">
    <name type="scientific">Chromera velia CCMP2878</name>
    <dbReference type="NCBI Taxonomy" id="1169474"/>
    <lineage>
        <taxon>Eukaryota</taxon>
        <taxon>Sar</taxon>
        <taxon>Alveolata</taxon>
        <taxon>Colpodellida</taxon>
        <taxon>Chromeraceae</taxon>
        <taxon>Chromera</taxon>
    </lineage>
</organism>
<keyword evidence="2" id="KW-0547">Nucleotide-binding</keyword>
<feature type="compositionally biased region" description="Basic and acidic residues" evidence="4">
    <location>
        <begin position="531"/>
        <end position="544"/>
    </location>
</feature>
<feature type="compositionally biased region" description="Acidic residues" evidence="4">
    <location>
        <begin position="749"/>
        <end position="776"/>
    </location>
</feature>
<dbReference type="VEuPathDB" id="CryptoDB:Cvel_768"/>
<evidence type="ECO:0000256" key="2">
    <source>
        <dbReference type="ARBA" id="ARBA00022741"/>
    </source>
</evidence>
<feature type="compositionally biased region" description="Basic and acidic residues" evidence="4">
    <location>
        <begin position="1146"/>
        <end position="1155"/>
    </location>
</feature>
<feature type="compositionally biased region" description="Low complexity" evidence="4">
    <location>
        <begin position="1767"/>
        <end position="1783"/>
    </location>
</feature>
<proteinExistence type="predicted"/>
<evidence type="ECO:0000256" key="4">
    <source>
        <dbReference type="SAM" id="MobiDB-lite"/>
    </source>
</evidence>
<sequence length="1992" mass="214126">MALQQRRRDAVKLVDNTAANSILVFAFESRQMEVVQGEDENGSEDTRKFKIIWKSCRFRPSEYAESAVVPGQKLNHFSRSTSITRKDYLIRFVRKMKEQKERDREMAAAMKANAKNNRKKKSAGGKASPPNSTHSHSRGPTPCPSKGDLAGIPSSTRAPAWHSANDKNDGGSAMVHQGSRDLGREKGEKTQGGKGKEKGQAGTYKSGTSSSNLKEKRKSQSTEWRDKDKERLRKGSGRYGIRQRGEREKDGDGFFGLEGPTTERERGVGRETSKETEKAQLKDAHAMSLKLANSHAKTAPVWICKPADLSRGRKIFLFRELCGLKYDQQSIVQQYVQRPMLIAGYKVNCSPALSVSCSVDVDVKANLLLDTIDIVKRTMEIEARHAANKAASAMGQQGGLGSFARSHRTSPPGASLHTSLRAARDRERERERAERGDMSPSRQPLQRDREREISDRLRQRQRERDRERTAGGDANPFSMSPQRRKEKAEHTNFDTGHDGTSVHAPPSSPVSRHFKMETSPKRSPPAAQSKDIGRDTEGARRSDQTDLFSARSTHVKSKKSAEGIQQRSAPQGATQSSSQSQSPPPQRTTRAGFGTVATATAASLRFQASPYLTPSFGTQGRKQQHRQAAWALLQKRNRQEGRQQPAASGPSLLSSARHALASQSDPMDVAAEGGQEGRGRAFMSDGGTGGITWEGVRETAEGEYSGQIDGDDQINNNETNNEKAWNHVEYSERSDRHQSGEGSERESDSEGEEEEDDEEDLEGEGEGEEREDEEVDSSSLQWSAPLALTDTELMSAFTAGAARRGRSGTSSASASGRHHDRDARGHPQSSRGLSSRGRGGEGGGRGGDSRCPSRAGARSSMSLRRSQSGGGVGGVKKKKSLRRLRQKEREKELEREREKAKNSADVIRLQVETKGFKAAVEALKKQTQYGGGLSDGEEAAEDSGEWTEGVSGSGGFLSELQKLRASMPPERRPHRGIEGVGLSDVCAIGQFDVVFPFSESSEALSILMSRFMEAGKGVDAQDCARAIVQELRCIDQHIKRLAAVVSRGEGFAPFDPAVHTLHAGGTSLVCKAPPGAQGRNRRGQALPLPPFCGPHCPQLPVLASQTLFDTSFWQSVCVCIAKNTAWQGVNRCTESGDWGRLGMGESADKDRDGHSPSRHRPLLPSPSPAKPPSFLYANAASCLNPAGGPHQHQNQDTHPPSSFLGLLQSITNRASAASIAVPEPLSAAVSMSTTGTQGPGTGTGSSVVAGSFGALQVPASSSARDRETPPQSAETSWRLAEWTARQQEKLAATTAEKEKENERPAPWSLAAAAEGDNASPSSSSGPPTTSNRDTHSNAAVHEGSLSVPLFESLGKAGAAGKEAGNFVSFAFNPGQDTFPSSPKCNSDSHSRPLHLKGTEREAQRTREEETEETDVPIPLENKTTETVARSRVHLTPPHCSRTQSNEGSTTVPASNRRAETEATAETDDIPTPTNSFTRGTSEKEKTVNTNQSVGLRTNVRLPAASATAAARDLRARRVSSDRLLGLKDSGGNRPPQEPSPLAKRGDEGGSRQSSDNQGRDIFHKSAEGNITTTVSQSKNRHSNAPVGAALQATLDQKDTKANGGRQQASTAVPPPPPSESLHSAGPGAHGRAPAFRSSRLSHPPSAPSLQAWELQNVCTRLGFDVSEVQELMRINAAAAAAAASATTAQPNSSSSSYIAAPGASPSDGVNATGARASGRGEMGNHVVGAGEKNDDEDDDEDDEEERRESDRVAAACERYSRLYLPVSSSLSAPSTTTAAATASKRLFRGRHSVEHGKERGEFVGPSTPQGPRQIPLPWGRSARESDHLPPSYGFYHPQQLRSKMDSSHHPGGMPLQPVEGPGQGENRMRKSRTGTGQLSVSQGQSMPPTPSGGSGKGRLTPRGHVAQIPKETAAAYGAPGFGSVTGQGARARPKAVREWQSGSGERGGEKGTLNQQKQQQQQREGVQRVPRVTPDIRLARVQELPPSAVRGQ</sequence>
<accession>A0A0G4GY14</accession>
<feature type="compositionally biased region" description="Basic and acidic residues" evidence="4">
    <location>
        <begin position="445"/>
        <end position="470"/>
    </location>
</feature>
<feature type="region of interest" description="Disordered" evidence="4">
    <location>
        <begin position="1258"/>
        <end position="1277"/>
    </location>
</feature>
<feature type="compositionally biased region" description="Low complexity" evidence="4">
    <location>
        <begin position="795"/>
        <end position="815"/>
    </location>
</feature>
<dbReference type="GO" id="GO:0005524">
    <property type="term" value="F:ATP binding"/>
    <property type="evidence" value="ECO:0007669"/>
    <property type="project" value="UniProtKB-KW"/>
</dbReference>
<evidence type="ECO:0000256" key="3">
    <source>
        <dbReference type="ARBA" id="ARBA00022840"/>
    </source>
</evidence>
<feature type="compositionally biased region" description="Basic and acidic residues" evidence="4">
    <location>
        <begin position="1791"/>
        <end position="1801"/>
    </location>
</feature>
<feature type="region of interest" description="Disordered" evidence="4">
    <location>
        <begin position="1522"/>
        <end position="1560"/>
    </location>
</feature>
<feature type="compositionally biased region" description="Basic and acidic residues" evidence="4">
    <location>
        <begin position="887"/>
        <end position="901"/>
    </location>
</feature>